<evidence type="ECO:0000313" key="2">
    <source>
        <dbReference type="Proteomes" id="UP000308652"/>
    </source>
</evidence>
<keyword evidence="2" id="KW-1185">Reference proteome</keyword>
<dbReference type="Proteomes" id="UP000308652">
    <property type="component" value="Unassembled WGS sequence"/>
</dbReference>
<proteinExistence type="predicted"/>
<sequence>MGRSHEGIRCCQRAGSDRVGRVPCRASRWRGRRARVGLFLSVGALLGVHADSLDVRLMGHVQVYGDLSVLQRAFGVNTQ</sequence>
<accession>A0A5C3LZT0</accession>
<evidence type="ECO:0000313" key="1">
    <source>
        <dbReference type="EMBL" id="TFK38225.1"/>
    </source>
</evidence>
<protein>
    <submittedName>
        <fullName evidence="1">Uncharacterized protein</fullName>
    </submittedName>
</protein>
<organism evidence="1 2">
    <name type="scientific">Crucibulum laeve</name>
    <dbReference type="NCBI Taxonomy" id="68775"/>
    <lineage>
        <taxon>Eukaryota</taxon>
        <taxon>Fungi</taxon>
        <taxon>Dikarya</taxon>
        <taxon>Basidiomycota</taxon>
        <taxon>Agaricomycotina</taxon>
        <taxon>Agaricomycetes</taxon>
        <taxon>Agaricomycetidae</taxon>
        <taxon>Agaricales</taxon>
        <taxon>Agaricineae</taxon>
        <taxon>Nidulariaceae</taxon>
        <taxon>Crucibulum</taxon>
    </lineage>
</organism>
<reference evidence="1 2" key="1">
    <citation type="journal article" date="2019" name="Nat. Ecol. Evol.">
        <title>Megaphylogeny resolves global patterns of mushroom evolution.</title>
        <authorList>
            <person name="Varga T."/>
            <person name="Krizsan K."/>
            <person name="Foldi C."/>
            <person name="Dima B."/>
            <person name="Sanchez-Garcia M."/>
            <person name="Sanchez-Ramirez S."/>
            <person name="Szollosi G.J."/>
            <person name="Szarkandi J.G."/>
            <person name="Papp V."/>
            <person name="Albert L."/>
            <person name="Andreopoulos W."/>
            <person name="Angelini C."/>
            <person name="Antonin V."/>
            <person name="Barry K.W."/>
            <person name="Bougher N.L."/>
            <person name="Buchanan P."/>
            <person name="Buyck B."/>
            <person name="Bense V."/>
            <person name="Catcheside P."/>
            <person name="Chovatia M."/>
            <person name="Cooper J."/>
            <person name="Damon W."/>
            <person name="Desjardin D."/>
            <person name="Finy P."/>
            <person name="Geml J."/>
            <person name="Haridas S."/>
            <person name="Hughes K."/>
            <person name="Justo A."/>
            <person name="Karasinski D."/>
            <person name="Kautmanova I."/>
            <person name="Kiss B."/>
            <person name="Kocsube S."/>
            <person name="Kotiranta H."/>
            <person name="LaButti K.M."/>
            <person name="Lechner B.E."/>
            <person name="Liimatainen K."/>
            <person name="Lipzen A."/>
            <person name="Lukacs Z."/>
            <person name="Mihaltcheva S."/>
            <person name="Morgado L.N."/>
            <person name="Niskanen T."/>
            <person name="Noordeloos M.E."/>
            <person name="Ohm R.A."/>
            <person name="Ortiz-Santana B."/>
            <person name="Ovrebo C."/>
            <person name="Racz N."/>
            <person name="Riley R."/>
            <person name="Savchenko A."/>
            <person name="Shiryaev A."/>
            <person name="Soop K."/>
            <person name="Spirin V."/>
            <person name="Szebenyi C."/>
            <person name="Tomsovsky M."/>
            <person name="Tulloss R.E."/>
            <person name="Uehling J."/>
            <person name="Grigoriev I.V."/>
            <person name="Vagvolgyi C."/>
            <person name="Papp T."/>
            <person name="Martin F.M."/>
            <person name="Miettinen O."/>
            <person name="Hibbett D.S."/>
            <person name="Nagy L.G."/>
        </authorList>
    </citation>
    <scope>NUCLEOTIDE SEQUENCE [LARGE SCALE GENOMIC DNA]</scope>
    <source>
        <strain evidence="1 2">CBS 166.37</strain>
    </source>
</reference>
<gene>
    <name evidence="1" type="ORF">BDQ12DRAFT_684201</name>
</gene>
<dbReference type="AlphaFoldDB" id="A0A5C3LZT0"/>
<dbReference type="EMBL" id="ML213604">
    <property type="protein sequence ID" value="TFK38225.1"/>
    <property type="molecule type" value="Genomic_DNA"/>
</dbReference>
<name>A0A5C3LZT0_9AGAR</name>